<dbReference type="AlphaFoldDB" id="A0A8J3CU89"/>
<accession>A0A8J3CU89</accession>
<feature type="chain" id="PRO_5035310186" description="MetA-pathway of phenol degradation" evidence="1">
    <location>
        <begin position="19"/>
        <end position="244"/>
    </location>
</feature>
<keyword evidence="1" id="KW-0732">Signal</keyword>
<name>A0A8J3CU89_9BACT</name>
<evidence type="ECO:0000313" key="3">
    <source>
        <dbReference type="Proteomes" id="UP000642809"/>
    </source>
</evidence>
<proteinExistence type="predicted"/>
<dbReference type="RefSeq" id="WP_189578829.1">
    <property type="nucleotide sequence ID" value="NZ_BMYF01000002.1"/>
</dbReference>
<organism evidence="2 3">
    <name type="scientific">Mongoliitalea lutea</name>
    <dbReference type="NCBI Taxonomy" id="849756"/>
    <lineage>
        <taxon>Bacteria</taxon>
        <taxon>Pseudomonadati</taxon>
        <taxon>Bacteroidota</taxon>
        <taxon>Cytophagia</taxon>
        <taxon>Cytophagales</taxon>
        <taxon>Cyclobacteriaceae</taxon>
        <taxon>Mongoliitalea</taxon>
    </lineage>
</organism>
<comment type="caution">
    <text evidence="2">The sequence shown here is derived from an EMBL/GenBank/DDBJ whole genome shotgun (WGS) entry which is preliminary data.</text>
</comment>
<dbReference type="EMBL" id="BMYF01000002">
    <property type="protein sequence ID" value="GHB26940.1"/>
    <property type="molecule type" value="Genomic_DNA"/>
</dbReference>
<reference evidence="2" key="2">
    <citation type="submission" date="2020-09" db="EMBL/GenBank/DDBJ databases">
        <authorList>
            <person name="Sun Q."/>
            <person name="Kim S."/>
        </authorList>
    </citation>
    <scope>NUCLEOTIDE SEQUENCE</scope>
    <source>
        <strain evidence="2">KCTC 23224</strain>
    </source>
</reference>
<evidence type="ECO:0000313" key="2">
    <source>
        <dbReference type="EMBL" id="GHB26940.1"/>
    </source>
</evidence>
<protein>
    <recommendedName>
        <fullName evidence="4">MetA-pathway of phenol degradation</fullName>
    </recommendedName>
</protein>
<feature type="signal peptide" evidence="1">
    <location>
        <begin position="1"/>
        <end position="18"/>
    </location>
</feature>
<evidence type="ECO:0008006" key="4">
    <source>
        <dbReference type="Google" id="ProtNLM"/>
    </source>
</evidence>
<keyword evidence="3" id="KW-1185">Reference proteome</keyword>
<evidence type="ECO:0000256" key="1">
    <source>
        <dbReference type="SAM" id="SignalP"/>
    </source>
</evidence>
<sequence length="244" mass="27443">MRLTFLVGLLLICNSTMAQQNLFNIPSGDITEKKKVFYQHQFNIFQPMFESKGHFVYGLGKGWDIGVNLVGKGVGFSPSLEFIYNDNPSQGALSPHLMPSIQKQFRISETFDVNFGTQTGINLADQWDEKELAYFNYGIGVYHFMNKKSRIIGGMYHTNRNFVGEGTHVGFLVGYELKIAPRTYLMGDWISGNNESSVAVIGAMYNVTKRFQFCAGVLLPNEGNDKPSGLVIELNFFGWDLSMK</sequence>
<reference evidence="2" key="1">
    <citation type="journal article" date="2014" name="Int. J. Syst. Evol. Microbiol.">
        <title>Complete genome sequence of Corynebacterium casei LMG S-19264T (=DSM 44701T), isolated from a smear-ripened cheese.</title>
        <authorList>
            <consortium name="US DOE Joint Genome Institute (JGI-PGF)"/>
            <person name="Walter F."/>
            <person name="Albersmeier A."/>
            <person name="Kalinowski J."/>
            <person name="Ruckert C."/>
        </authorList>
    </citation>
    <scope>NUCLEOTIDE SEQUENCE</scope>
    <source>
        <strain evidence="2">KCTC 23224</strain>
    </source>
</reference>
<gene>
    <name evidence="2" type="ORF">GCM10008106_04560</name>
</gene>
<dbReference type="Proteomes" id="UP000642809">
    <property type="component" value="Unassembled WGS sequence"/>
</dbReference>